<organism evidence="3 4">
    <name type="scientific">Diplodia seriata</name>
    <dbReference type="NCBI Taxonomy" id="420778"/>
    <lineage>
        <taxon>Eukaryota</taxon>
        <taxon>Fungi</taxon>
        <taxon>Dikarya</taxon>
        <taxon>Ascomycota</taxon>
        <taxon>Pezizomycotina</taxon>
        <taxon>Dothideomycetes</taxon>
        <taxon>Dothideomycetes incertae sedis</taxon>
        <taxon>Botryosphaeriales</taxon>
        <taxon>Botryosphaeriaceae</taxon>
        <taxon>Diplodia</taxon>
    </lineage>
</organism>
<dbReference type="InterPro" id="IPR011993">
    <property type="entry name" value="PH-like_dom_sf"/>
</dbReference>
<feature type="domain" description="PH" evidence="2">
    <location>
        <begin position="447"/>
        <end position="548"/>
    </location>
</feature>
<comment type="caution">
    <text evidence="3">The sequence shown here is derived from an EMBL/GenBank/DDBJ whole genome shotgun (WGS) entry which is preliminary data.</text>
</comment>
<feature type="compositionally biased region" description="Basic residues" evidence="1">
    <location>
        <begin position="22"/>
        <end position="34"/>
    </location>
</feature>
<reference evidence="3 4" key="1">
    <citation type="submission" date="2017-01" db="EMBL/GenBank/DDBJ databases">
        <title>Draft genome sequence of Diplodia seriata F98.1, a fungal species involved in grapevine trunk diseases.</title>
        <authorList>
            <person name="Robert-Siegwald G."/>
            <person name="Vallet J."/>
            <person name="Abou-Mansour E."/>
            <person name="Xu J."/>
            <person name="Rey P."/>
            <person name="Bertsch C."/>
            <person name="Rego C."/>
            <person name="Larignon P."/>
            <person name="Fontaine F."/>
            <person name="Lebrun M.-H."/>
        </authorList>
    </citation>
    <scope>NUCLEOTIDE SEQUENCE [LARGE SCALE GENOMIC DNA]</scope>
    <source>
        <strain evidence="3 4">F98.1</strain>
    </source>
</reference>
<feature type="region of interest" description="Disordered" evidence="1">
    <location>
        <begin position="619"/>
        <end position="680"/>
    </location>
</feature>
<dbReference type="SUPFAM" id="SSF50729">
    <property type="entry name" value="PH domain-like"/>
    <property type="match status" value="1"/>
</dbReference>
<protein>
    <recommendedName>
        <fullName evidence="2">PH domain-containing protein</fullName>
    </recommendedName>
</protein>
<dbReference type="AlphaFoldDB" id="A0A1S8BDS9"/>
<feature type="compositionally biased region" description="Basic and acidic residues" evidence="1">
    <location>
        <begin position="229"/>
        <end position="245"/>
    </location>
</feature>
<evidence type="ECO:0000313" key="3">
    <source>
        <dbReference type="EMBL" id="OMP85690.1"/>
    </source>
</evidence>
<dbReference type="PANTHER" id="PTHR38700:SF1">
    <property type="entry name" value="PH DOMAIN-CONTAINING PROTEIN"/>
    <property type="match status" value="1"/>
</dbReference>
<evidence type="ECO:0000256" key="1">
    <source>
        <dbReference type="SAM" id="MobiDB-lite"/>
    </source>
</evidence>
<dbReference type="EMBL" id="MSZU01000084">
    <property type="protein sequence ID" value="OMP85690.1"/>
    <property type="molecule type" value="Genomic_DNA"/>
</dbReference>
<feature type="compositionally biased region" description="Low complexity" evidence="1">
    <location>
        <begin position="1"/>
        <end position="15"/>
    </location>
</feature>
<feature type="region of interest" description="Disordered" evidence="1">
    <location>
        <begin position="1"/>
        <end position="308"/>
    </location>
</feature>
<feature type="compositionally biased region" description="Basic and acidic residues" evidence="1">
    <location>
        <begin position="148"/>
        <end position="164"/>
    </location>
</feature>
<evidence type="ECO:0000313" key="4">
    <source>
        <dbReference type="Proteomes" id="UP000190776"/>
    </source>
</evidence>
<dbReference type="STRING" id="420778.A0A1S8BDS9"/>
<feature type="compositionally biased region" description="Pro residues" evidence="1">
    <location>
        <begin position="40"/>
        <end position="52"/>
    </location>
</feature>
<dbReference type="InterPro" id="IPR001849">
    <property type="entry name" value="PH_domain"/>
</dbReference>
<feature type="compositionally biased region" description="Basic and acidic residues" evidence="1">
    <location>
        <begin position="173"/>
        <end position="220"/>
    </location>
</feature>
<accession>A0A1S8BDS9</accession>
<name>A0A1S8BDS9_9PEZI</name>
<feature type="region of interest" description="Disordered" evidence="1">
    <location>
        <begin position="709"/>
        <end position="858"/>
    </location>
</feature>
<dbReference type="Pfam" id="PF00169">
    <property type="entry name" value="PH"/>
    <property type="match status" value="1"/>
</dbReference>
<dbReference type="OrthoDB" id="43122at2759"/>
<proteinExistence type="predicted"/>
<dbReference type="Proteomes" id="UP000190776">
    <property type="component" value="Unassembled WGS sequence"/>
</dbReference>
<gene>
    <name evidence="3" type="ORF">BK809_0004361</name>
</gene>
<feature type="compositionally biased region" description="Basic and acidic residues" evidence="1">
    <location>
        <begin position="764"/>
        <end position="773"/>
    </location>
</feature>
<dbReference type="PANTHER" id="PTHR38700">
    <property type="entry name" value="YALI0E22418P"/>
    <property type="match status" value="1"/>
</dbReference>
<evidence type="ECO:0000259" key="2">
    <source>
        <dbReference type="Pfam" id="PF00169"/>
    </source>
</evidence>
<feature type="compositionally biased region" description="Polar residues" evidence="1">
    <location>
        <begin position="662"/>
        <end position="680"/>
    </location>
</feature>
<feature type="region of interest" description="Disordered" evidence="1">
    <location>
        <begin position="571"/>
        <end position="596"/>
    </location>
</feature>
<sequence length="946" mass="103410">MAAAEPQPAPASAGAHQEPKFSRYRSVRRAQQHQHQHDPPAMPPLPPEPTQPAPASASATVSRSMSRYRRQRPATTTAPVAHDRTAPPLPTQIQRAPTQPVDPTTAREQRRVRAASNPAHPPNHQTSRPSTARAPGAAVDYSASDSPTRAREEARRLLEGESQRQARMNAQLKAEKRAKIEEAERQRAQHEAEETERRNAERIRQYQEKRAEDLRVRQEAARAQAAQARQEEDDRPRVVDRDRPRTAKTSGAGSESDAPPVPHSPESPSSSRRKDRLTGLLRRRKDDQQPDLPFIPAPKPRQVSNNDNKNCDAFIKAGGGGVVPGIDAPVSAVNTGERRVMVECNKKKILLPVTPTTTPQELIRTASNVLSEGIDARASVLLEFFAKVSVQRPLRNYEHVRDVLNSWDDDMQNTLILVDSPTGGNDTELKASSVPPLEEKPNGYSCWMQYSQKPGRWSKRYITLRNDGQVLVAKNEGGKDVNNVCHMSDFDIYSPSAEAKSRRVKPPKKYCFAVKSQQKSTMFMSTSTYVHFFSSNDKTVAADFYSAVQGWRSWYLVNYMGEGQKKAKAAKAAEHAQASARPVPGNLPSLPSMAVHRPSTSIDSHYQLGSFRPLLDMSQFDASGSAPGPNSARSPVDDDSRLAEGGGLHGRNPSMRTREHPQLTSPTHLASPGGLSNVTSPTTLIQQIPSEDEDGTFAAGGLLGRAYSQRQKQVAEREKNLKNSVPFSEGPSLLSSADAVHPRGNRTSLDGARPQRMSSVRSTRGRESGEIKRTASTRRAMPKPLVDLTPQYQEPPQFSKKGKGYRPDQLGGGGLVDAATSPDVPIPIPPSQDWRARRDPSATRPSTSGLDRSKSQRAHGQRINYIANNHANVPENGAEGFTGRGLLASTTFGPTASAAPFGHGVMDGSKAKGPMIDLSEGNRFQPGSLLDRVATNQPNAPIIARE</sequence>
<dbReference type="Gene3D" id="2.30.29.30">
    <property type="entry name" value="Pleckstrin-homology domain (PH domain)/Phosphotyrosine-binding domain (PTB)"/>
    <property type="match status" value="1"/>
</dbReference>